<dbReference type="AlphaFoldDB" id="A0AAD8LSI9"/>
<protein>
    <submittedName>
        <fullName evidence="3">Nuclear segregation protein bfr1 like protein</fullName>
    </submittedName>
</protein>
<feature type="region of interest" description="Disordered" evidence="2">
    <location>
        <begin position="1"/>
        <end position="47"/>
    </location>
</feature>
<feature type="coiled-coil region" evidence="1">
    <location>
        <begin position="144"/>
        <end position="222"/>
    </location>
</feature>
<comment type="caution">
    <text evidence="3">The sequence shown here is derived from an EMBL/GenBank/DDBJ whole genome shotgun (WGS) entry which is preliminary data.</text>
</comment>
<organism evidence="3 4">
    <name type="scientific">Babesia gibsoni</name>
    <dbReference type="NCBI Taxonomy" id="33632"/>
    <lineage>
        <taxon>Eukaryota</taxon>
        <taxon>Sar</taxon>
        <taxon>Alveolata</taxon>
        <taxon>Apicomplexa</taxon>
        <taxon>Aconoidasida</taxon>
        <taxon>Piroplasmida</taxon>
        <taxon>Babesiidae</taxon>
        <taxon>Babesia</taxon>
    </lineage>
</organism>
<dbReference type="GO" id="GO:0003729">
    <property type="term" value="F:mRNA binding"/>
    <property type="evidence" value="ECO:0007669"/>
    <property type="project" value="TreeGrafter"/>
</dbReference>
<name>A0AAD8LSI9_BABGI</name>
<proteinExistence type="predicted"/>
<evidence type="ECO:0000313" key="4">
    <source>
        <dbReference type="Proteomes" id="UP001230268"/>
    </source>
</evidence>
<evidence type="ECO:0000256" key="1">
    <source>
        <dbReference type="SAM" id="Coils"/>
    </source>
</evidence>
<reference evidence="3" key="1">
    <citation type="submission" date="2023-08" db="EMBL/GenBank/DDBJ databases">
        <title>Draft sequence of the Babesia gibsoni genome.</title>
        <authorList>
            <person name="Yamagishi J.Y."/>
            <person name="Xuan X.X."/>
        </authorList>
    </citation>
    <scope>NUCLEOTIDE SEQUENCE</scope>
    <source>
        <strain evidence="3">Azabu</strain>
    </source>
</reference>
<gene>
    <name evidence="3" type="ORF">BgAZ_305680</name>
</gene>
<dbReference type="GO" id="GO:0042175">
    <property type="term" value="C:nuclear outer membrane-endoplasmic reticulum membrane network"/>
    <property type="evidence" value="ECO:0007669"/>
    <property type="project" value="TreeGrafter"/>
</dbReference>
<dbReference type="GO" id="GO:1990904">
    <property type="term" value="C:ribonucleoprotein complex"/>
    <property type="evidence" value="ECO:0007669"/>
    <property type="project" value="TreeGrafter"/>
</dbReference>
<accession>A0AAD8LSI9</accession>
<feature type="coiled-coil region" evidence="1">
    <location>
        <begin position="50"/>
        <end position="103"/>
    </location>
</feature>
<dbReference type="GO" id="GO:0005783">
    <property type="term" value="C:endoplasmic reticulum"/>
    <property type="evidence" value="ECO:0007669"/>
    <property type="project" value="TreeGrafter"/>
</dbReference>
<dbReference type="GO" id="GO:0008298">
    <property type="term" value="P:intracellular mRNA localization"/>
    <property type="evidence" value="ECO:0007669"/>
    <property type="project" value="TreeGrafter"/>
</dbReference>
<evidence type="ECO:0000313" key="3">
    <source>
        <dbReference type="EMBL" id="KAK1443050.1"/>
    </source>
</evidence>
<keyword evidence="1" id="KW-0175">Coiled coil</keyword>
<evidence type="ECO:0000256" key="2">
    <source>
        <dbReference type="SAM" id="MobiDB-lite"/>
    </source>
</evidence>
<keyword evidence="4" id="KW-1185">Reference proteome</keyword>
<feature type="coiled-coil region" evidence="1">
    <location>
        <begin position="279"/>
        <end position="306"/>
    </location>
</feature>
<feature type="compositionally biased region" description="Basic and acidic residues" evidence="2">
    <location>
        <begin position="20"/>
        <end position="32"/>
    </location>
</feature>
<dbReference type="PANTHER" id="PTHR31027:SF2">
    <property type="entry name" value="LEBERCILIN DOMAIN-CONTAINING PROTEIN"/>
    <property type="match status" value="1"/>
</dbReference>
<sequence>MALGTGPGADSHLKHAAQGKRGDRGHRQERRGPRQPRPLRPEEIPIKKQIDEESQAISNLHEQLAEVNKRIDASRRENDTGEKEEIKGRLDEIQGRINDLESKRSHCLGVIDMHQKEAREKTKSLNEMRQGVGYKNEVEVERLMQQLEKRMETTSMTLKEEKAMLQQLQQLRQAKVTLEMLEQSRQQNTGGDNTITSMKTQLDDLRAQMNNLHKIRKEEAQKLMAINENDRKHSGCMKGLYDERRQITAELKERNGNRAKLVQQLNEINDAYYAKQRLLQQQRMKKQQEERERRNLEFEIKQMRSQLDNLAFLPYEKEIRLLEQVMGYVNRLMAKDTAEVPKAEEPLVEDSSLKDAIEGTLVVPKKARDEYFIEPKQKSKNKTHKEKAKAGLKLDMVTIGYFESCGVTPPTSMNSLPDCLKSLEAKLAHFHDLRKDCDIDAMRAAQEDKLAAAEKKLEALLAQKISAKAPYGDPDAPEAENGVEAEVAAEVPVEAVEA</sequence>
<dbReference type="InterPro" id="IPR039604">
    <property type="entry name" value="Bfr1"/>
</dbReference>
<dbReference type="Proteomes" id="UP001230268">
    <property type="component" value="Unassembled WGS sequence"/>
</dbReference>
<dbReference type="EMBL" id="JAVEPI010000003">
    <property type="protein sequence ID" value="KAK1443050.1"/>
    <property type="molecule type" value="Genomic_DNA"/>
</dbReference>
<dbReference type="PANTHER" id="PTHR31027">
    <property type="entry name" value="NUCLEAR SEGREGATION PROTEIN BFR1"/>
    <property type="match status" value="1"/>
</dbReference>